<dbReference type="PROSITE" id="PS01037">
    <property type="entry name" value="SBP_BACTERIAL_1"/>
    <property type="match status" value="1"/>
</dbReference>
<feature type="chain" id="PRO_5039613113" evidence="9">
    <location>
        <begin position="19"/>
        <end position="440"/>
    </location>
</feature>
<evidence type="ECO:0000256" key="9">
    <source>
        <dbReference type="SAM" id="SignalP"/>
    </source>
</evidence>
<evidence type="ECO:0000256" key="6">
    <source>
        <dbReference type="ARBA" id="ARBA00023139"/>
    </source>
</evidence>
<keyword evidence="4 9" id="KW-0732">Signal</keyword>
<reference evidence="10" key="1">
    <citation type="journal article" date="2014" name="Int. J. Syst. Evol. Microbiol.">
        <title>Complete genome sequence of Corynebacterium casei LMG S-19264T (=DSM 44701T), isolated from a smear-ripened cheese.</title>
        <authorList>
            <consortium name="US DOE Joint Genome Institute (JGI-PGF)"/>
            <person name="Walter F."/>
            <person name="Albersmeier A."/>
            <person name="Kalinowski J."/>
            <person name="Ruckert C."/>
        </authorList>
    </citation>
    <scope>NUCLEOTIDE SEQUENCE</scope>
    <source>
        <strain evidence="10">CGMCC 1.6333</strain>
    </source>
</reference>
<dbReference type="Pfam" id="PF01547">
    <property type="entry name" value="SBP_bac_1"/>
    <property type="match status" value="1"/>
</dbReference>
<reference evidence="10" key="2">
    <citation type="submission" date="2020-09" db="EMBL/GenBank/DDBJ databases">
        <authorList>
            <person name="Sun Q."/>
            <person name="Zhou Y."/>
        </authorList>
    </citation>
    <scope>NUCLEOTIDE SEQUENCE</scope>
    <source>
        <strain evidence="10">CGMCC 1.6333</strain>
    </source>
</reference>
<dbReference type="EMBL" id="BMLG01000002">
    <property type="protein sequence ID" value="GGM24214.1"/>
    <property type="molecule type" value="Genomic_DNA"/>
</dbReference>
<dbReference type="Gene3D" id="3.40.190.10">
    <property type="entry name" value="Periplasmic binding protein-like II"/>
    <property type="match status" value="2"/>
</dbReference>
<keyword evidence="11" id="KW-1185">Reference proteome</keyword>
<keyword evidence="6" id="KW-0564">Palmitate</keyword>
<dbReference type="InterPro" id="IPR050490">
    <property type="entry name" value="Bact_solute-bd_prot1"/>
</dbReference>
<gene>
    <name evidence="10" type="primary">msmE</name>
    <name evidence="10" type="ORF">GCM10011351_07470</name>
</gene>
<evidence type="ECO:0000313" key="10">
    <source>
        <dbReference type="EMBL" id="GGM24214.1"/>
    </source>
</evidence>
<keyword evidence="2" id="KW-0813">Transport</keyword>
<accession>A0A917WS18</accession>
<evidence type="ECO:0000256" key="7">
    <source>
        <dbReference type="ARBA" id="ARBA00023288"/>
    </source>
</evidence>
<evidence type="ECO:0000256" key="1">
    <source>
        <dbReference type="ARBA" id="ARBA00008520"/>
    </source>
</evidence>
<dbReference type="OrthoDB" id="9763054at2"/>
<evidence type="ECO:0000256" key="4">
    <source>
        <dbReference type="ARBA" id="ARBA00022729"/>
    </source>
</evidence>
<name>A0A917WS18_9BACI</name>
<organism evidence="10 11">
    <name type="scientific">Paraliobacillus quinghaiensis</name>
    <dbReference type="NCBI Taxonomy" id="470815"/>
    <lineage>
        <taxon>Bacteria</taxon>
        <taxon>Bacillati</taxon>
        <taxon>Bacillota</taxon>
        <taxon>Bacilli</taxon>
        <taxon>Bacillales</taxon>
        <taxon>Bacillaceae</taxon>
        <taxon>Paraliobacillus</taxon>
    </lineage>
</organism>
<feature type="region of interest" description="Disordered" evidence="8">
    <location>
        <begin position="28"/>
        <end position="53"/>
    </location>
</feature>
<dbReference type="Proteomes" id="UP000618460">
    <property type="component" value="Unassembled WGS sequence"/>
</dbReference>
<keyword evidence="3" id="KW-1003">Cell membrane</keyword>
<evidence type="ECO:0000256" key="3">
    <source>
        <dbReference type="ARBA" id="ARBA00022475"/>
    </source>
</evidence>
<dbReference type="PROSITE" id="PS51257">
    <property type="entry name" value="PROKAR_LIPOPROTEIN"/>
    <property type="match status" value="1"/>
</dbReference>
<comment type="similarity">
    <text evidence="1">Belongs to the bacterial solute-binding protein 1 family.</text>
</comment>
<evidence type="ECO:0000256" key="8">
    <source>
        <dbReference type="SAM" id="MobiDB-lite"/>
    </source>
</evidence>
<dbReference type="RefSeq" id="WP_117157261.1">
    <property type="nucleotide sequence ID" value="NZ_BMLG01000002.1"/>
</dbReference>
<proteinExistence type="inferred from homology"/>
<sequence length="440" mass="49063">MKKLFIFIAFLFALGIFAGCSSDDADNTTGDAENNSETTNAGEEENNSGDTEKEEVTLDFFQFKVEIADPLRAMLDEFEAEHPHITVNLETVGGGADYGAALKAKFASGEKPDIFNNGGFKELDLWLEHLADLSNEPWVDNLLPIGKVPMTADDGNLYGMPVNLEGYGFVYNKDLFEEAGITEKPTNYTELLAAAKQLEEAGITAFSAGYAEWWVIGQHLLNIPFAQQDDPVAFIEGLYEGTESMIGNPHFEEFQNVIDMEINYGNDNPLTTDYNTQVTQFAAGETAMLQQGNWTENMIYEINPDINMAFLPIPLNDEESADSLPVGVPNNWALHKDSDNLEEAKLLLDWMVSSETGKRYMTEEFAFIPAFDNIEPAGLGALGESILEYSVEDKTIPWTWFRWPDGANQEFAATIQEYAAGQIEYDALLEKFQTIWDNLK</sequence>
<evidence type="ECO:0000313" key="11">
    <source>
        <dbReference type="Proteomes" id="UP000618460"/>
    </source>
</evidence>
<dbReference type="SUPFAM" id="SSF53850">
    <property type="entry name" value="Periplasmic binding protein-like II"/>
    <property type="match status" value="1"/>
</dbReference>
<dbReference type="AlphaFoldDB" id="A0A917WS18"/>
<feature type="compositionally biased region" description="Polar residues" evidence="8">
    <location>
        <begin position="28"/>
        <end position="41"/>
    </location>
</feature>
<comment type="caution">
    <text evidence="10">The sequence shown here is derived from an EMBL/GenBank/DDBJ whole genome shotgun (WGS) entry which is preliminary data.</text>
</comment>
<evidence type="ECO:0000256" key="2">
    <source>
        <dbReference type="ARBA" id="ARBA00022448"/>
    </source>
</evidence>
<protein>
    <submittedName>
        <fullName evidence="10">ABC transporter substrate-binding protein</fullName>
    </submittedName>
</protein>
<feature type="signal peptide" evidence="9">
    <location>
        <begin position="1"/>
        <end position="18"/>
    </location>
</feature>
<keyword evidence="5" id="KW-0472">Membrane</keyword>
<evidence type="ECO:0000256" key="5">
    <source>
        <dbReference type="ARBA" id="ARBA00023136"/>
    </source>
</evidence>
<dbReference type="InterPro" id="IPR006061">
    <property type="entry name" value="SBP_1_CS"/>
</dbReference>
<dbReference type="InterPro" id="IPR006059">
    <property type="entry name" value="SBP"/>
</dbReference>
<dbReference type="GO" id="GO:0055085">
    <property type="term" value="P:transmembrane transport"/>
    <property type="evidence" value="ECO:0007669"/>
    <property type="project" value="InterPro"/>
</dbReference>
<dbReference type="PANTHER" id="PTHR43649">
    <property type="entry name" value="ARABINOSE-BINDING PROTEIN-RELATED"/>
    <property type="match status" value="1"/>
</dbReference>
<dbReference type="PANTHER" id="PTHR43649:SF33">
    <property type="entry name" value="POLYGALACTURONAN_RHAMNOGALACTURONAN-BINDING PROTEIN YTCQ"/>
    <property type="match status" value="1"/>
</dbReference>
<keyword evidence="7" id="KW-0449">Lipoprotein</keyword>